<organism evidence="1 2">
    <name type="scientific">Shewanella colwelliana</name>
    <name type="common">Alteromonas colwelliana</name>
    <dbReference type="NCBI Taxonomy" id="23"/>
    <lineage>
        <taxon>Bacteria</taxon>
        <taxon>Pseudomonadati</taxon>
        <taxon>Pseudomonadota</taxon>
        <taxon>Gammaproteobacteria</taxon>
        <taxon>Alteromonadales</taxon>
        <taxon>Shewanellaceae</taxon>
        <taxon>Shewanella</taxon>
    </lineage>
</organism>
<gene>
    <name evidence="1" type="ORF">BEL05_14995</name>
</gene>
<dbReference type="SUPFAM" id="SSF46689">
    <property type="entry name" value="Homeodomain-like"/>
    <property type="match status" value="1"/>
</dbReference>
<evidence type="ECO:0000313" key="1">
    <source>
        <dbReference type="EMBL" id="OEG73758.1"/>
    </source>
</evidence>
<dbReference type="Gene3D" id="1.10.357.10">
    <property type="entry name" value="Tetracycline Repressor, domain 2"/>
    <property type="match status" value="1"/>
</dbReference>
<evidence type="ECO:0000313" key="2">
    <source>
        <dbReference type="Proteomes" id="UP000095230"/>
    </source>
</evidence>
<protein>
    <submittedName>
        <fullName evidence="1">TetR family transcriptional regulator</fullName>
    </submittedName>
</protein>
<dbReference type="InterPro" id="IPR009057">
    <property type="entry name" value="Homeodomain-like_sf"/>
</dbReference>
<dbReference type="AlphaFoldDB" id="A0A1E5IUN2"/>
<reference evidence="1 2" key="1">
    <citation type="submission" date="2016-07" db="EMBL/GenBank/DDBJ databases">
        <title>Whole-genome of two Shewanella species isolated from a digestive organ of sea cucumber Apostichopus japonicus Selenka 1867.</title>
        <authorList>
            <person name="Hong H.-H."/>
            <person name="Choi H."/>
            <person name="Cheon S."/>
            <person name="Oh J.-S."/>
            <person name="Lee H.-G."/>
            <person name="Park C."/>
        </authorList>
    </citation>
    <scope>NUCLEOTIDE SEQUENCE [LARGE SCALE GENOMIC DNA]</scope>
    <source>
        <strain evidence="1 2">CSB03KR</strain>
    </source>
</reference>
<dbReference type="EMBL" id="MCBT01000033">
    <property type="protein sequence ID" value="OEG73758.1"/>
    <property type="molecule type" value="Genomic_DNA"/>
</dbReference>
<comment type="caution">
    <text evidence="1">The sequence shown here is derived from an EMBL/GenBank/DDBJ whole genome shotgun (WGS) entry which is preliminary data.</text>
</comment>
<accession>A0A1E5IUN2</accession>
<dbReference type="RefSeq" id="WP_069671155.1">
    <property type="nucleotide sequence ID" value="NZ_JAPWGR010000007.1"/>
</dbReference>
<sequence>MSSWEQRTDYLVEVAQRCLRGHQSFDLCRSHLVAASQISKGTIYNHFTTEADLVVAVACAQYQDWLVAAERDQQQYTDPFECYLFHHCQRLHDVLAQKRFVIERMMPNQELLQQASDVYRDRFNDLLEQYQAWNQGIILSVGERAGFDRYELLKNYIRGTMINSDDGIRRCDDLQTYYQFSYAMAQLMGHSDKRIPSKQTFADWLSQQHQPQAAMSAA</sequence>
<name>A0A1E5IUN2_SHECO</name>
<dbReference type="OrthoDB" id="63332at2"/>
<dbReference type="STRING" id="23.BEL05_14995"/>
<proteinExistence type="predicted"/>
<dbReference type="Proteomes" id="UP000095230">
    <property type="component" value="Unassembled WGS sequence"/>
</dbReference>